<reference evidence="1" key="1">
    <citation type="submission" date="2023-10" db="EMBL/GenBank/DDBJ databases">
        <title>Genome assemblies of two species of porcelain crab, Petrolisthes cinctipes and Petrolisthes manimaculis (Anomura: Porcellanidae).</title>
        <authorList>
            <person name="Angst P."/>
        </authorList>
    </citation>
    <scope>NUCLEOTIDE SEQUENCE</scope>
    <source>
        <strain evidence="1">PB745_01</strain>
        <tissue evidence="1">Gill</tissue>
    </source>
</reference>
<dbReference type="EMBL" id="JAWQEG010000621">
    <property type="protein sequence ID" value="KAK3887637.1"/>
    <property type="molecule type" value="Genomic_DNA"/>
</dbReference>
<accession>A0AAE1G7L8</accession>
<protein>
    <submittedName>
        <fullName evidence="1">Uncharacterized protein</fullName>
    </submittedName>
</protein>
<dbReference type="AlphaFoldDB" id="A0AAE1G7L8"/>
<gene>
    <name evidence="1" type="ORF">Pcinc_008341</name>
</gene>
<evidence type="ECO:0000313" key="1">
    <source>
        <dbReference type="EMBL" id="KAK3887637.1"/>
    </source>
</evidence>
<sequence length="126" mass="14518">MADIGNGDDPTAELRGARVRHDNTDVRKVIRQIQDTCNPFTAEWKSPHYAHLIEKRHINLSYLSSCFHFYVIDGQIVRELVKKLVTNHKEVDTLIAAHAKSIDQEACVRNIVLRRSDIAVILLHHW</sequence>
<organism evidence="1 2">
    <name type="scientific">Petrolisthes cinctipes</name>
    <name type="common">Flat porcelain crab</name>
    <dbReference type="NCBI Taxonomy" id="88211"/>
    <lineage>
        <taxon>Eukaryota</taxon>
        <taxon>Metazoa</taxon>
        <taxon>Ecdysozoa</taxon>
        <taxon>Arthropoda</taxon>
        <taxon>Crustacea</taxon>
        <taxon>Multicrustacea</taxon>
        <taxon>Malacostraca</taxon>
        <taxon>Eumalacostraca</taxon>
        <taxon>Eucarida</taxon>
        <taxon>Decapoda</taxon>
        <taxon>Pleocyemata</taxon>
        <taxon>Anomura</taxon>
        <taxon>Galatheoidea</taxon>
        <taxon>Porcellanidae</taxon>
        <taxon>Petrolisthes</taxon>
    </lineage>
</organism>
<comment type="caution">
    <text evidence="1">The sequence shown here is derived from an EMBL/GenBank/DDBJ whole genome shotgun (WGS) entry which is preliminary data.</text>
</comment>
<evidence type="ECO:0000313" key="2">
    <source>
        <dbReference type="Proteomes" id="UP001286313"/>
    </source>
</evidence>
<dbReference type="Proteomes" id="UP001286313">
    <property type="component" value="Unassembled WGS sequence"/>
</dbReference>
<name>A0AAE1G7L8_PETCI</name>
<proteinExistence type="predicted"/>
<keyword evidence="2" id="KW-1185">Reference proteome</keyword>